<gene>
    <name evidence="4" type="ORF">NG42_18830</name>
    <name evidence="5" type="ORF">NG43_17630</name>
</gene>
<dbReference type="NCBIfam" id="TIGR04539">
    <property type="entry name" value="tRNA_cyclodipep"/>
    <property type="match status" value="1"/>
</dbReference>
<dbReference type="Proteomes" id="UP000036851">
    <property type="component" value="Unassembled WGS sequence"/>
</dbReference>
<evidence type="ECO:0000313" key="6">
    <source>
        <dbReference type="Proteomes" id="UP000036851"/>
    </source>
</evidence>
<dbReference type="EMBL" id="JRXF01000031">
    <property type="protein sequence ID" value="KOC90233.1"/>
    <property type="molecule type" value="Genomic_DNA"/>
</dbReference>
<name>A0A0L7SXQ8_9GAMM</name>
<dbReference type="AlphaFoldDB" id="A0A0L7SXQ8"/>
<dbReference type="STRING" id="1560201.NG42_18830"/>
<dbReference type="Proteomes" id="UP000037088">
    <property type="component" value="Unassembled WGS sequence"/>
</dbReference>
<comment type="caution">
    <text evidence="4">The sequence shown here is derived from an EMBL/GenBank/DDBJ whole genome shotgun (WGS) entry which is preliminary data.</text>
</comment>
<dbReference type="PATRIC" id="fig|1560201.3.peg.3992"/>
<evidence type="ECO:0000313" key="7">
    <source>
        <dbReference type="Proteomes" id="UP000037088"/>
    </source>
</evidence>
<keyword evidence="7" id="KW-1185">Reference proteome</keyword>
<evidence type="ECO:0000256" key="2">
    <source>
        <dbReference type="ARBA" id="ARBA00022679"/>
    </source>
</evidence>
<dbReference type="InterPro" id="IPR030903">
    <property type="entry name" value="CDPS"/>
</dbReference>
<proteinExistence type="inferred from homology"/>
<keyword evidence="2" id="KW-0808">Transferase</keyword>
<comment type="similarity">
    <text evidence="1">Belongs to the CDPS family.</text>
</comment>
<evidence type="ECO:0000256" key="3">
    <source>
        <dbReference type="ARBA" id="ARBA00030771"/>
    </source>
</evidence>
<evidence type="ECO:0000313" key="4">
    <source>
        <dbReference type="EMBL" id="KOC87865.1"/>
    </source>
</evidence>
<accession>A0A0L7SXQ8</accession>
<dbReference type="InterPro" id="IPR038622">
    <property type="entry name" value="CDPS_sf"/>
</dbReference>
<organism evidence="4 7">
    <name type="scientific">Winslowiella iniecta</name>
    <dbReference type="NCBI Taxonomy" id="1560201"/>
    <lineage>
        <taxon>Bacteria</taxon>
        <taxon>Pseudomonadati</taxon>
        <taxon>Pseudomonadota</taxon>
        <taxon>Gammaproteobacteria</taxon>
        <taxon>Enterobacterales</taxon>
        <taxon>Erwiniaceae</taxon>
        <taxon>Winslowiella</taxon>
    </lineage>
</organism>
<dbReference type="Gene3D" id="3.40.50.11710">
    <property type="entry name" value="Cyclodipeptide synthase"/>
    <property type="match status" value="1"/>
</dbReference>
<dbReference type="EMBL" id="JRXE01000031">
    <property type="protein sequence ID" value="KOC87865.1"/>
    <property type="molecule type" value="Genomic_DNA"/>
</dbReference>
<dbReference type="Pfam" id="PF16715">
    <property type="entry name" value="CDPS"/>
    <property type="match status" value="1"/>
</dbReference>
<dbReference type="GO" id="GO:0016755">
    <property type="term" value="F:aminoacyltransferase activity"/>
    <property type="evidence" value="ECO:0007669"/>
    <property type="project" value="InterPro"/>
</dbReference>
<reference evidence="6 7" key="1">
    <citation type="journal article" date="2015" name="Int. J. Syst. Evol. Microbiol.">
        <title>Erwinia iniecta sp. nov., isolated from Russian wheat aphids (Diuraphis noxia).</title>
        <authorList>
            <person name="Campillo T."/>
            <person name="Luna E."/>
            <person name="Portier P."/>
            <person name="Fischer-Le Saux M."/>
            <person name="Lapitan N."/>
            <person name="Tisserat N.A."/>
            <person name="Leach J.E."/>
        </authorList>
    </citation>
    <scope>NUCLEOTIDE SEQUENCE [LARGE SCALE GENOMIC DNA]</scope>
    <source>
        <strain evidence="4 7">B120</strain>
        <strain evidence="5 6">B149</strain>
    </source>
</reference>
<evidence type="ECO:0000313" key="5">
    <source>
        <dbReference type="EMBL" id="KOC90233.1"/>
    </source>
</evidence>
<protein>
    <recommendedName>
        <fullName evidence="3">Cyclodipeptide synthase</fullName>
    </recommendedName>
</protein>
<sequence>MPVDVKKQAVTDFTIKGHSRQCSGLIKLREHLLVGISPFNSRFSPDYVEALLVWGHKNFAQVDVLLPDEENTVKLLLATGQPAGKAMRKTRQELSRHRRSVMQAIDKIGDLATHCKTLQFSDYEQHPKYQHLKLATQNCYESCDKFRSACINMSAQAIRGRSGSRDKTDAFLDKVNLAIPYIFAEMPFYLNSPEIMQINSSVMAYHRLWPIGDALFAGEFALRVDKRQGHGVVSCVES</sequence>
<evidence type="ECO:0000256" key="1">
    <source>
        <dbReference type="ARBA" id="ARBA00006034"/>
    </source>
</evidence>